<dbReference type="AlphaFoldDB" id="A0A3D9SRC8"/>
<keyword evidence="4" id="KW-1185">Reference proteome</keyword>
<accession>A0A3D9SRC8</accession>
<feature type="compositionally biased region" description="Basic and acidic residues" evidence="1">
    <location>
        <begin position="551"/>
        <end position="562"/>
    </location>
</feature>
<feature type="compositionally biased region" description="Gly residues" evidence="1">
    <location>
        <begin position="519"/>
        <end position="529"/>
    </location>
</feature>
<sequence>MNDDLAVTDDPTGPIPQVNGFHQTEGPGVGPPGRPSAPAPAGHPHLPEVEVPAPEGRTEFSATPHFSASETSFGNDAADDWRPAGPSRDAEPATESFPVPPWTPEDPTVPAWPAGQAPEPPTPAEAPSDASTAPPSHNSWFERPDKPTHTPEPTTDHTTTPPPTHDAPPTDPTAGTPIPEFPPTEPFFGVPPSDATPAADTPVAQSPFDGPPVGGAPFNEGPVSEPFFGVPPSDATPGADAPVAQSPFDGPPVGGAPFNEGPASESFLGGPPSDSAPAVGGSVALGSFDAGSASESSFGGRPSDVAPAAGRPVAQGPFDGPPADGASFEEGSVSESFLGVPPSDSAPAVGGPAAPGPFDAGSASESSFGGRPSDVAPAAGGPVAQGPFDGPPAGGASFEEGPVSESFLVGPPSDSAPAVGGSVAQGSFDADSVSEPFFGGRPSDGPVAEGPFGAASAGGASFDEGSGSESFLGGPPSDGPVGEGAFGGPVGGASFGEGSASEAFLGDRPADGEAALGDDGAGVERGVGGAFLAEEAGDVRVAPVAGAGERSGAEREQERSGWEEGSLFDGAEGDDGEGVPDYAPVDMSGPGTPPKPGKPSSGNWRMPDWIDEEAREHREGRSTRDIAADYEGGKGSRVGLIAGVSVLVVALAVAGGYFYLQRGDDKAPADTVPSAPAVGLSTPPVGRETPPAPQTDLPPDKAMPRFSGRPTRTGGAVADRRAGLAYPRFAAPWRPAAAGSRLSTKGWSGQQVLVEGRGGTSAVGRLLTGVLPSSAASEYRGPDDLKPVTARALDMMIKKYHPYRHKGRPLASQPLAVGGRKGWLMSSYLTFKRPGVRATGEVVAVAVIDTGRAAPAVAFASLPNTHRRYWPDITVFLTRLKPVTATTE</sequence>
<comment type="caution">
    <text evidence="3">The sequence shown here is derived from an EMBL/GenBank/DDBJ whole genome shotgun (WGS) entry which is preliminary data.</text>
</comment>
<organism evidence="3 4">
    <name type="scientific">Thermomonospora umbrina</name>
    <dbReference type="NCBI Taxonomy" id="111806"/>
    <lineage>
        <taxon>Bacteria</taxon>
        <taxon>Bacillati</taxon>
        <taxon>Actinomycetota</taxon>
        <taxon>Actinomycetes</taxon>
        <taxon>Streptosporangiales</taxon>
        <taxon>Thermomonosporaceae</taxon>
        <taxon>Thermomonospora</taxon>
    </lineage>
</organism>
<feature type="region of interest" description="Disordered" evidence="1">
    <location>
        <begin position="666"/>
        <end position="717"/>
    </location>
</feature>
<name>A0A3D9SRC8_9ACTN</name>
<dbReference type="Proteomes" id="UP000256661">
    <property type="component" value="Unassembled WGS sequence"/>
</dbReference>
<feature type="transmembrane region" description="Helical" evidence="2">
    <location>
        <begin position="638"/>
        <end position="660"/>
    </location>
</feature>
<evidence type="ECO:0000256" key="1">
    <source>
        <dbReference type="SAM" id="MobiDB-lite"/>
    </source>
</evidence>
<reference evidence="3 4" key="1">
    <citation type="submission" date="2018-08" db="EMBL/GenBank/DDBJ databases">
        <title>Sequencing the genomes of 1000 actinobacteria strains.</title>
        <authorList>
            <person name="Klenk H.-P."/>
        </authorList>
    </citation>
    <scope>NUCLEOTIDE SEQUENCE [LARGE SCALE GENOMIC DNA]</scope>
    <source>
        <strain evidence="3 4">DSM 43927</strain>
    </source>
</reference>
<feature type="region of interest" description="Disordered" evidence="1">
    <location>
        <begin position="1"/>
        <end position="606"/>
    </location>
</feature>
<feature type="compositionally biased region" description="Gly residues" evidence="1">
    <location>
        <begin position="481"/>
        <end position="495"/>
    </location>
</feature>
<keyword evidence="2" id="KW-0472">Membrane</keyword>
<feature type="compositionally biased region" description="Basic and acidic residues" evidence="1">
    <location>
        <begin position="140"/>
        <end position="149"/>
    </location>
</feature>
<feature type="compositionally biased region" description="Low complexity" evidence="1">
    <location>
        <begin position="448"/>
        <end position="475"/>
    </location>
</feature>
<evidence type="ECO:0000313" key="4">
    <source>
        <dbReference type="Proteomes" id="UP000256661"/>
    </source>
</evidence>
<feature type="compositionally biased region" description="Low complexity" evidence="1">
    <location>
        <begin position="375"/>
        <end position="384"/>
    </location>
</feature>
<proteinExistence type="predicted"/>
<dbReference type="PRINTS" id="PR01217">
    <property type="entry name" value="PRICHEXTENSN"/>
</dbReference>
<dbReference type="EMBL" id="QTTT01000001">
    <property type="protein sequence ID" value="REE98506.1"/>
    <property type="molecule type" value="Genomic_DNA"/>
</dbReference>
<gene>
    <name evidence="3" type="ORF">DFJ69_3996</name>
</gene>
<keyword evidence="2" id="KW-0812">Transmembrane</keyword>
<keyword evidence="2" id="KW-1133">Transmembrane helix</keyword>
<feature type="compositionally biased region" description="Low complexity" evidence="1">
    <location>
        <begin position="341"/>
        <end position="364"/>
    </location>
</feature>
<feature type="compositionally biased region" description="Pro residues" evidence="1">
    <location>
        <begin position="160"/>
        <end position="171"/>
    </location>
</feature>
<evidence type="ECO:0000256" key="2">
    <source>
        <dbReference type="SAM" id="Phobius"/>
    </source>
</evidence>
<feature type="compositionally biased region" description="Pro residues" evidence="1">
    <location>
        <begin position="29"/>
        <end position="38"/>
    </location>
</feature>
<feature type="compositionally biased region" description="Low complexity" evidence="1">
    <location>
        <begin position="186"/>
        <end position="204"/>
    </location>
</feature>
<evidence type="ECO:0000313" key="3">
    <source>
        <dbReference type="EMBL" id="REE98506.1"/>
    </source>
</evidence>
<feature type="compositionally biased region" description="Low complexity" evidence="1">
    <location>
        <begin position="125"/>
        <end position="135"/>
    </location>
</feature>
<feature type="compositionally biased region" description="Polar residues" evidence="1">
    <location>
        <begin position="60"/>
        <end position="74"/>
    </location>
</feature>
<protein>
    <submittedName>
        <fullName evidence="3">Uncharacterized protein</fullName>
    </submittedName>
</protein>